<protein>
    <submittedName>
        <fullName evidence="1">Uncharacterized protein</fullName>
    </submittedName>
</protein>
<organism evidence="1 2">
    <name type="scientific">Sphaerisporangium flaviroseum</name>
    <dbReference type="NCBI Taxonomy" id="509199"/>
    <lineage>
        <taxon>Bacteria</taxon>
        <taxon>Bacillati</taxon>
        <taxon>Actinomycetota</taxon>
        <taxon>Actinomycetes</taxon>
        <taxon>Streptosporangiales</taxon>
        <taxon>Streptosporangiaceae</taxon>
        <taxon>Sphaerisporangium</taxon>
    </lineage>
</organism>
<accession>A0ABP7ILC3</accession>
<reference evidence="2" key="1">
    <citation type="journal article" date="2019" name="Int. J. Syst. Evol. Microbiol.">
        <title>The Global Catalogue of Microorganisms (GCM) 10K type strain sequencing project: providing services to taxonomists for standard genome sequencing and annotation.</title>
        <authorList>
            <consortium name="The Broad Institute Genomics Platform"/>
            <consortium name="The Broad Institute Genome Sequencing Center for Infectious Disease"/>
            <person name="Wu L."/>
            <person name="Ma J."/>
        </authorList>
    </citation>
    <scope>NUCLEOTIDE SEQUENCE [LARGE SCALE GENOMIC DNA]</scope>
    <source>
        <strain evidence="2">JCM 16908</strain>
    </source>
</reference>
<dbReference type="EMBL" id="BAAAZR010000014">
    <property type="protein sequence ID" value="GAA3821188.1"/>
    <property type="molecule type" value="Genomic_DNA"/>
</dbReference>
<sequence length="150" mass="16041">MSAPATPPGAPQGERADYSGLLAAMERSCGSCAGEGMVDSAAWTTWRRDYDALEEVRRAARVAAGHSPAGEMSWLVGGAPDGSLPRAPVAAERALRDHTHATLDHREPRRCTDCRGAGVQPTETGTRLIGFLVRHEFTRTGQMAEAGDRR</sequence>
<dbReference type="RefSeq" id="WP_344943951.1">
    <property type="nucleotide sequence ID" value="NZ_BAAAZR010000014.1"/>
</dbReference>
<name>A0ABP7ILC3_9ACTN</name>
<dbReference type="Proteomes" id="UP001500888">
    <property type="component" value="Unassembled WGS sequence"/>
</dbReference>
<comment type="caution">
    <text evidence="1">The sequence shown here is derived from an EMBL/GenBank/DDBJ whole genome shotgun (WGS) entry which is preliminary data.</text>
</comment>
<proteinExistence type="predicted"/>
<gene>
    <name evidence="1" type="ORF">GCM10022226_46830</name>
</gene>
<evidence type="ECO:0000313" key="2">
    <source>
        <dbReference type="Proteomes" id="UP001500888"/>
    </source>
</evidence>
<evidence type="ECO:0000313" key="1">
    <source>
        <dbReference type="EMBL" id="GAA3821188.1"/>
    </source>
</evidence>
<keyword evidence="2" id="KW-1185">Reference proteome</keyword>